<gene>
    <name evidence="1" type="ORF">B4U80_04222</name>
</gene>
<comment type="caution">
    <text evidence="1">The sequence shown here is derived from an EMBL/GenBank/DDBJ whole genome shotgun (WGS) entry which is preliminary data.</text>
</comment>
<evidence type="ECO:0000313" key="2">
    <source>
        <dbReference type="Proteomes" id="UP000288716"/>
    </source>
</evidence>
<dbReference type="AlphaFoldDB" id="A0A443SP09"/>
<protein>
    <submittedName>
        <fullName evidence="1">Uncharacterized protein</fullName>
    </submittedName>
</protein>
<reference evidence="1 2" key="1">
    <citation type="journal article" date="2018" name="Gigascience">
        <title>Genomes of trombidid mites reveal novel predicted allergens and laterally-transferred genes associated with secondary metabolism.</title>
        <authorList>
            <person name="Dong X."/>
            <person name="Chaisiri K."/>
            <person name="Xia D."/>
            <person name="Armstrong S.D."/>
            <person name="Fang Y."/>
            <person name="Donnelly M.J."/>
            <person name="Kadowaki T."/>
            <person name="McGarry J.W."/>
            <person name="Darby A.C."/>
            <person name="Makepeace B.L."/>
        </authorList>
    </citation>
    <scope>NUCLEOTIDE SEQUENCE [LARGE SCALE GENOMIC DNA]</scope>
    <source>
        <strain evidence="1">UoL-UT</strain>
    </source>
</reference>
<keyword evidence="2" id="KW-1185">Reference proteome</keyword>
<accession>A0A443SP09</accession>
<dbReference type="Proteomes" id="UP000288716">
    <property type="component" value="Unassembled WGS sequence"/>
</dbReference>
<name>A0A443SP09_9ACAR</name>
<organism evidence="1 2">
    <name type="scientific">Leptotrombidium deliense</name>
    <dbReference type="NCBI Taxonomy" id="299467"/>
    <lineage>
        <taxon>Eukaryota</taxon>
        <taxon>Metazoa</taxon>
        <taxon>Ecdysozoa</taxon>
        <taxon>Arthropoda</taxon>
        <taxon>Chelicerata</taxon>
        <taxon>Arachnida</taxon>
        <taxon>Acari</taxon>
        <taxon>Acariformes</taxon>
        <taxon>Trombidiformes</taxon>
        <taxon>Prostigmata</taxon>
        <taxon>Anystina</taxon>
        <taxon>Parasitengona</taxon>
        <taxon>Trombiculoidea</taxon>
        <taxon>Trombiculidae</taxon>
        <taxon>Leptotrombidium</taxon>
    </lineage>
</organism>
<sequence length="26" mass="3142">MRVRRLRPSVCEQFGPQETFARAHIR</sequence>
<dbReference type="EMBL" id="NCKV01000990">
    <property type="protein sequence ID" value="RWS29269.1"/>
    <property type="molecule type" value="Genomic_DNA"/>
</dbReference>
<evidence type="ECO:0000313" key="1">
    <source>
        <dbReference type="EMBL" id="RWS29269.1"/>
    </source>
</evidence>
<dbReference type="VEuPathDB" id="VectorBase:LDEU002771"/>
<proteinExistence type="predicted"/>